<sequence>MELITSSSNKFIKEIKSLNKKRDRNKKGLYFIEGLRLVEDAIKSNQPIEYILYSDKIFQLEGGEELFDKFRNQFSHYKIEHNLFKEISDTDSPQGIMAVINIRKYTLKDIIDENPFIIFLDRLQDPGNMGTIIRSADSLGASGIIISKGSVDIYNPKVVRSTMGSLFHLPIVEIDNSIETISKLKESGIKVLATSLEEAKYCYDSDLTTNILIIIGNEGNGISEELFNISDENIIIPMKGNSESLNVAMASSIIMYEVLRQRKNI</sequence>
<comment type="similarity">
    <text evidence="1">Belongs to the class IV-like SAM-binding methyltransferase superfamily. RNA methyltransferase TrmH family.</text>
</comment>
<evidence type="ECO:0000313" key="6">
    <source>
        <dbReference type="Proteomes" id="UP000724672"/>
    </source>
</evidence>
<dbReference type="InterPro" id="IPR029026">
    <property type="entry name" value="tRNA_m1G_MTases_N"/>
</dbReference>
<feature type="domain" description="RNA 2-O ribose methyltransferase substrate binding" evidence="4">
    <location>
        <begin position="31"/>
        <end position="106"/>
    </location>
</feature>
<dbReference type="CDD" id="cd18095">
    <property type="entry name" value="SpoU-like_rRNA-MTase"/>
    <property type="match status" value="1"/>
</dbReference>
<comment type="caution">
    <text evidence="5">The sequence shown here is derived from an EMBL/GenBank/DDBJ whole genome shotgun (WGS) entry which is preliminary data.</text>
</comment>
<name>A0A942URM7_9FIRM</name>
<dbReference type="Gene3D" id="3.40.1280.10">
    <property type="match status" value="1"/>
</dbReference>
<dbReference type="InterPro" id="IPR053888">
    <property type="entry name" value="MRM3-like_sub_bind"/>
</dbReference>
<dbReference type="GO" id="GO:0032259">
    <property type="term" value="P:methylation"/>
    <property type="evidence" value="ECO:0007669"/>
    <property type="project" value="UniProtKB-KW"/>
</dbReference>
<dbReference type="PANTHER" id="PTHR43191:SF2">
    <property type="entry name" value="RRNA METHYLTRANSFERASE 3, MITOCHONDRIAL"/>
    <property type="match status" value="1"/>
</dbReference>
<dbReference type="InterPro" id="IPR013123">
    <property type="entry name" value="SpoU_subst-bd"/>
</dbReference>
<dbReference type="SMART" id="SM00967">
    <property type="entry name" value="SpoU_sub_bind"/>
    <property type="match status" value="1"/>
</dbReference>
<dbReference type="Pfam" id="PF00588">
    <property type="entry name" value="SpoU_methylase"/>
    <property type="match status" value="1"/>
</dbReference>
<dbReference type="GO" id="GO:0005737">
    <property type="term" value="C:cytoplasm"/>
    <property type="evidence" value="ECO:0007669"/>
    <property type="project" value="UniProtKB-ARBA"/>
</dbReference>
<keyword evidence="2 5" id="KW-0489">Methyltransferase</keyword>
<dbReference type="GO" id="GO:0003723">
    <property type="term" value="F:RNA binding"/>
    <property type="evidence" value="ECO:0007669"/>
    <property type="project" value="InterPro"/>
</dbReference>
<dbReference type="Gene3D" id="3.30.1330.30">
    <property type="match status" value="1"/>
</dbReference>
<evidence type="ECO:0000256" key="1">
    <source>
        <dbReference type="ARBA" id="ARBA00007228"/>
    </source>
</evidence>
<keyword evidence="3" id="KW-0808">Transferase</keyword>
<dbReference type="EMBL" id="WSFT01000025">
    <property type="protein sequence ID" value="MBS4537989.1"/>
    <property type="molecule type" value="Genomic_DNA"/>
</dbReference>
<dbReference type="Proteomes" id="UP000724672">
    <property type="component" value="Unassembled WGS sequence"/>
</dbReference>
<dbReference type="SUPFAM" id="SSF75217">
    <property type="entry name" value="alpha/beta knot"/>
    <property type="match status" value="1"/>
</dbReference>
<organism evidence="5 6">
    <name type="scientific">Anaeromonas frigoriresistens</name>
    <dbReference type="NCBI Taxonomy" id="2683708"/>
    <lineage>
        <taxon>Bacteria</taxon>
        <taxon>Bacillati</taxon>
        <taxon>Bacillota</taxon>
        <taxon>Tissierellia</taxon>
        <taxon>Tissierellales</taxon>
        <taxon>Thermohalobacteraceae</taxon>
        <taxon>Anaeromonas</taxon>
    </lineage>
</organism>
<dbReference type="InterPro" id="IPR001537">
    <property type="entry name" value="SpoU_MeTrfase"/>
</dbReference>
<dbReference type="InterPro" id="IPR051259">
    <property type="entry name" value="rRNA_Methyltransferase"/>
</dbReference>
<dbReference type="Pfam" id="PF22435">
    <property type="entry name" value="MRM3-like_sub_bind"/>
    <property type="match status" value="1"/>
</dbReference>
<evidence type="ECO:0000313" key="5">
    <source>
        <dbReference type="EMBL" id="MBS4537989.1"/>
    </source>
</evidence>
<evidence type="ECO:0000256" key="2">
    <source>
        <dbReference type="ARBA" id="ARBA00022603"/>
    </source>
</evidence>
<dbReference type="GO" id="GO:0008173">
    <property type="term" value="F:RNA methyltransferase activity"/>
    <property type="evidence" value="ECO:0007669"/>
    <property type="project" value="InterPro"/>
</dbReference>
<accession>A0A942URM7</accession>
<dbReference type="AlphaFoldDB" id="A0A942URM7"/>
<dbReference type="GO" id="GO:0006396">
    <property type="term" value="P:RNA processing"/>
    <property type="evidence" value="ECO:0007669"/>
    <property type="project" value="InterPro"/>
</dbReference>
<dbReference type="SUPFAM" id="SSF55315">
    <property type="entry name" value="L30e-like"/>
    <property type="match status" value="1"/>
</dbReference>
<keyword evidence="6" id="KW-1185">Reference proteome</keyword>
<gene>
    <name evidence="5" type="ORF">GOQ27_05920</name>
</gene>
<evidence type="ECO:0000256" key="3">
    <source>
        <dbReference type="ARBA" id="ARBA00022679"/>
    </source>
</evidence>
<dbReference type="RefSeq" id="WP_203365918.1">
    <property type="nucleotide sequence ID" value="NZ_WSFT01000025.1"/>
</dbReference>
<protein>
    <submittedName>
        <fullName evidence="5">RNA methyltransferase</fullName>
    </submittedName>
</protein>
<dbReference type="InterPro" id="IPR029028">
    <property type="entry name" value="Alpha/beta_knot_MTases"/>
</dbReference>
<reference evidence="5" key="1">
    <citation type="submission" date="2019-12" db="EMBL/GenBank/DDBJ databases">
        <title>Clostridiaceae gen. nov. sp. nov., isolated from sediment in Xinjiang, China.</title>
        <authorList>
            <person name="Zhang R."/>
        </authorList>
    </citation>
    <scope>NUCLEOTIDE SEQUENCE</scope>
    <source>
        <strain evidence="5">D2Q-11</strain>
    </source>
</reference>
<evidence type="ECO:0000259" key="4">
    <source>
        <dbReference type="SMART" id="SM00967"/>
    </source>
</evidence>
<proteinExistence type="inferred from homology"/>
<dbReference type="InterPro" id="IPR029064">
    <property type="entry name" value="Ribosomal_eL30-like_sf"/>
</dbReference>
<dbReference type="PANTHER" id="PTHR43191">
    <property type="entry name" value="RRNA METHYLTRANSFERASE 3"/>
    <property type="match status" value="1"/>
</dbReference>